<evidence type="ECO:0000313" key="1">
    <source>
        <dbReference type="EMBL" id="SVA76659.1"/>
    </source>
</evidence>
<dbReference type="EMBL" id="UINC01018282">
    <property type="protein sequence ID" value="SVA76659.1"/>
    <property type="molecule type" value="Genomic_DNA"/>
</dbReference>
<dbReference type="AlphaFoldDB" id="A0A381YHZ9"/>
<organism evidence="1">
    <name type="scientific">marine metagenome</name>
    <dbReference type="NCBI Taxonomy" id="408172"/>
    <lineage>
        <taxon>unclassified sequences</taxon>
        <taxon>metagenomes</taxon>
        <taxon>ecological metagenomes</taxon>
    </lineage>
</organism>
<reference evidence="1" key="1">
    <citation type="submission" date="2018-05" db="EMBL/GenBank/DDBJ databases">
        <authorList>
            <person name="Lanie J.A."/>
            <person name="Ng W.-L."/>
            <person name="Kazmierczak K.M."/>
            <person name="Andrzejewski T.M."/>
            <person name="Davidsen T.M."/>
            <person name="Wayne K.J."/>
            <person name="Tettelin H."/>
            <person name="Glass J.I."/>
            <person name="Rusch D."/>
            <person name="Podicherti R."/>
            <person name="Tsui H.-C.T."/>
            <person name="Winkler M.E."/>
        </authorList>
    </citation>
    <scope>NUCLEOTIDE SEQUENCE</scope>
</reference>
<sequence>MLEFTVIILLRSRKPRIKNYFWIIGLRFKLKLNSTNV</sequence>
<accession>A0A381YHZ9</accession>
<protein>
    <submittedName>
        <fullName evidence="1">Uncharacterized protein</fullName>
    </submittedName>
</protein>
<name>A0A381YHZ9_9ZZZZ</name>
<proteinExistence type="predicted"/>
<gene>
    <name evidence="1" type="ORF">METZ01_LOCUS129513</name>
</gene>